<dbReference type="PROSITE" id="PS00678">
    <property type="entry name" value="WD_REPEATS_1"/>
    <property type="match status" value="1"/>
</dbReference>
<dbReference type="GO" id="GO:0005509">
    <property type="term" value="F:calcium ion binding"/>
    <property type="evidence" value="ECO:0007669"/>
    <property type="project" value="InterPro"/>
</dbReference>
<dbReference type="InterPro" id="IPR019775">
    <property type="entry name" value="WD40_repeat_CS"/>
</dbReference>
<dbReference type="PROSITE" id="PS50082">
    <property type="entry name" value="WD_REPEATS_2"/>
    <property type="match status" value="3"/>
</dbReference>
<dbReference type="Gene3D" id="1.10.238.10">
    <property type="entry name" value="EF-hand"/>
    <property type="match status" value="1"/>
</dbReference>
<evidence type="ECO:0000313" key="6">
    <source>
        <dbReference type="Proteomes" id="UP001652642"/>
    </source>
</evidence>
<reference evidence="7" key="1">
    <citation type="submission" date="2025-08" db="UniProtKB">
        <authorList>
            <consortium name="RefSeq"/>
        </authorList>
    </citation>
    <scope>IDENTIFICATION</scope>
</reference>
<evidence type="ECO:0000256" key="1">
    <source>
        <dbReference type="ARBA" id="ARBA00022574"/>
    </source>
</evidence>
<proteinExistence type="predicted"/>
<dbReference type="KEGG" id="pvt:110085514"/>
<protein>
    <submittedName>
        <fullName evidence="7">Cilia- and flagella-associated protein 337</fullName>
    </submittedName>
</protein>
<dbReference type="AlphaFoldDB" id="A0A6J0UL29"/>
<keyword evidence="2" id="KW-0677">Repeat</keyword>
<feature type="compositionally biased region" description="Polar residues" evidence="4">
    <location>
        <begin position="18"/>
        <end position="28"/>
    </location>
</feature>
<feature type="domain" description="EF-hand" evidence="5">
    <location>
        <begin position="77"/>
        <end position="112"/>
    </location>
</feature>
<sequence length="1072" mass="121023">MNDKLSETRKTLGAAPSPNGSEDSGSTKSLDHLENRLTIRDFRKMQELFKCPGSSGNIGKMTREEFMEKMSAEIRQGTKEEFRELFDKIDLVHEGFIDWDKLTSFMLLELYEKDERTKLSVLPQWKEIQFLPPIHKDAVQVVMFLKTHSSYLTVSRSGLLGLWGQNLKLQRTLQITTETVKPKHLWVTSLVALPNVNKIAVAFTSKEIYFAELNSKQGFSYQYKLQGFEGTIICMDYWYNPHDGNNAILTMGDVCGQVLAIAFDTAQISLFERPSSSPEDENAMMTINWQELVSGHHKSCYTLCHRLHGKEWVRQVAYISSLDAFISVTSGSTNTLVLAWREKLSLHLTVTCFHITQGINAFDFHSRLNLIATAGINRRVCLWNPYVTSKPAGVLEGHSDAVTAVQFIMERKLLFSFSKDKVLRIWDIQHQLCIQRVAGSFPRSLDYHSVLYFNESHGHLLISFNNRLALLEMEQDLGNRRVTSHRKAVTCILYNSVFKQVISSDTGSTIIFWLIETGQKIKEFSRCHGNAEISTMALDGTETRLFTGGMDGTVKVWDFNGHCHHKLNAGRDRTVEISQILVLSWTILVLGWDRMITVFRLNNLTQFSVQPSEWKGGVQHQDDILCAAFLPPQTLATGSLGGEIIVWNNSTENAYIKLGRSLTSNSGSQVERDITPTGRLSSRRHMVSAAELASSEAENCSAITRLTFLEARNMSATGGANLVSCGGAGYVRFWSTQRSKLLAEFEAHGGVGPIIMTVEKRNQYLITGDQVGWVKIWNIEDYCLMLANDVITQPPLLIKSFQVHDDSITSLGTCIQNDSLFILSSSTDCSIVLSDISGVPFGIFGQERHWRIANHVVSFAREEHKLRTEEESDIKNNSLLSFVEDNSSPHLVEQPVPVTEAQDDSTDMVNVWDNTILGKSYKENKTEKRRKCRIFNKTAGIKPNVVFRSLKIEALKETTDMNQLLSLVHPDKYFGEKSAEKCSEDLTLPTLSATLKAAFDEKSLFPKEILDREKKSRQLYEEICKKEEVTKERKQGTFKGNEMGSLSKGKLSDVQTDEDFCRVDNLFMPVVS</sequence>
<dbReference type="InterPro" id="IPR011047">
    <property type="entry name" value="Quinoprotein_ADH-like_sf"/>
</dbReference>
<organism evidence="6 7">
    <name type="scientific">Pogona vitticeps</name>
    <name type="common">central bearded dragon</name>
    <dbReference type="NCBI Taxonomy" id="103695"/>
    <lineage>
        <taxon>Eukaryota</taxon>
        <taxon>Metazoa</taxon>
        <taxon>Chordata</taxon>
        <taxon>Craniata</taxon>
        <taxon>Vertebrata</taxon>
        <taxon>Euteleostomi</taxon>
        <taxon>Lepidosauria</taxon>
        <taxon>Squamata</taxon>
        <taxon>Bifurcata</taxon>
        <taxon>Unidentata</taxon>
        <taxon>Episquamata</taxon>
        <taxon>Toxicofera</taxon>
        <taxon>Iguania</taxon>
        <taxon>Acrodonta</taxon>
        <taxon>Agamidae</taxon>
        <taxon>Amphibolurinae</taxon>
        <taxon>Pogona</taxon>
    </lineage>
</organism>
<feature type="compositionally biased region" description="Basic and acidic residues" evidence="4">
    <location>
        <begin position="1"/>
        <end position="10"/>
    </location>
</feature>
<gene>
    <name evidence="7" type="primary">WDR49</name>
</gene>
<dbReference type="RefSeq" id="XP_020661417.2">
    <property type="nucleotide sequence ID" value="XM_020805758.2"/>
</dbReference>
<dbReference type="PROSITE" id="PS50294">
    <property type="entry name" value="WD_REPEATS_REGION"/>
    <property type="match status" value="1"/>
</dbReference>
<accession>A0A6J0UL29</accession>
<evidence type="ECO:0000313" key="7">
    <source>
        <dbReference type="RefSeq" id="XP_020661417.2"/>
    </source>
</evidence>
<keyword evidence="1 3" id="KW-0853">WD repeat</keyword>
<dbReference type="InterPro" id="IPR036322">
    <property type="entry name" value="WD40_repeat_dom_sf"/>
</dbReference>
<keyword evidence="6" id="KW-1185">Reference proteome</keyword>
<dbReference type="PANTHER" id="PTHR44324:SF1">
    <property type="entry name" value="WD REPEAT-CONTAINING PROTEIN 49"/>
    <property type="match status" value="1"/>
</dbReference>
<dbReference type="Pfam" id="PF00400">
    <property type="entry name" value="WD40"/>
    <property type="match status" value="3"/>
</dbReference>
<feature type="repeat" description="WD" evidence="3">
    <location>
        <begin position="395"/>
        <end position="436"/>
    </location>
</feature>
<dbReference type="InterPro" id="IPR011992">
    <property type="entry name" value="EF-hand-dom_pair"/>
</dbReference>
<keyword evidence="7" id="KW-0282">Flagellum</keyword>
<dbReference type="SUPFAM" id="SSF47473">
    <property type="entry name" value="EF-hand"/>
    <property type="match status" value="1"/>
</dbReference>
<dbReference type="InParanoid" id="A0A6J0UL29"/>
<dbReference type="CTD" id="151790"/>
<feature type="repeat" description="WD" evidence="3">
    <location>
        <begin position="533"/>
        <end position="560"/>
    </location>
</feature>
<dbReference type="SUPFAM" id="SSF50978">
    <property type="entry name" value="WD40 repeat-like"/>
    <property type="match status" value="1"/>
</dbReference>
<evidence type="ECO:0000256" key="4">
    <source>
        <dbReference type="SAM" id="MobiDB-lite"/>
    </source>
</evidence>
<evidence type="ECO:0000259" key="5">
    <source>
        <dbReference type="PROSITE" id="PS50222"/>
    </source>
</evidence>
<dbReference type="Gene3D" id="2.130.10.10">
    <property type="entry name" value="YVTN repeat-like/Quinoprotein amine dehydrogenase"/>
    <property type="match status" value="3"/>
</dbReference>
<feature type="repeat" description="WD" evidence="3">
    <location>
        <begin position="482"/>
        <end position="523"/>
    </location>
</feature>
<dbReference type="InterPro" id="IPR002048">
    <property type="entry name" value="EF_hand_dom"/>
</dbReference>
<dbReference type="InterPro" id="IPR001680">
    <property type="entry name" value="WD40_rpt"/>
</dbReference>
<dbReference type="SMART" id="SM00320">
    <property type="entry name" value="WD40"/>
    <property type="match status" value="9"/>
</dbReference>
<keyword evidence="7" id="KW-0966">Cell projection</keyword>
<keyword evidence="7" id="KW-0969">Cilium</keyword>
<name>A0A6J0UL29_9SAUR</name>
<dbReference type="OrthoDB" id="10251381at2759"/>
<dbReference type="InterPro" id="IPR015943">
    <property type="entry name" value="WD40/YVTN_repeat-like_dom_sf"/>
</dbReference>
<evidence type="ECO:0000256" key="2">
    <source>
        <dbReference type="ARBA" id="ARBA00022737"/>
    </source>
</evidence>
<feature type="region of interest" description="Disordered" evidence="4">
    <location>
        <begin position="1"/>
        <end position="30"/>
    </location>
</feature>
<dbReference type="InterPro" id="IPR051242">
    <property type="entry name" value="WD-EF-hand_domain"/>
</dbReference>
<evidence type="ECO:0000256" key="3">
    <source>
        <dbReference type="PROSITE-ProRule" id="PRU00221"/>
    </source>
</evidence>
<dbReference type="Proteomes" id="UP001652642">
    <property type="component" value="Chromosome 3"/>
</dbReference>
<dbReference type="SUPFAM" id="SSF50998">
    <property type="entry name" value="Quinoprotein alcohol dehydrogenase-like"/>
    <property type="match status" value="1"/>
</dbReference>
<dbReference type="GeneID" id="110085514"/>
<dbReference type="PANTHER" id="PTHR44324">
    <property type="entry name" value="WD40 REPEAT DOMAIN 95"/>
    <property type="match status" value="1"/>
</dbReference>
<dbReference type="PROSITE" id="PS50222">
    <property type="entry name" value="EF_HAND_2"/>
    <property type="match status" value="1"/>
</dbReference>